<keyword evidence="1" id="KW-0732">Signal</keyword>
<dbReference type="RefSeq" id="WP_094485360.1">
    <property type="nucleotide sequence ID" value="NZ_NOXX01000148.1"/>
</dbReference>
<evidence type="ECO:0000313" key="2">
    <source>
        <dbReference type="EMBL" id="OYQ47202.1"/>
    </source>
</evidence>
<dbReference type="SUPFAM" id="SSF56935">
    <property type="entry name" value="Porins"/>
    <property type="match status" value="1"/>
</dbReference>
<gene>
    <name evidence="2" type="ORF">CHX27_03375</name>
</gene>
<dbReference type="Proteomes" id="UP000216035">
    <property type="component" value="Unassembled WGS sequence"/>
</dbReference>
<sequence length="416" mass="45570">MIKRILLSVSLFMSLVAHAQNGTPSIYSFYGIGEVTFRGSVENRSMGGVAVFTDSIHINLQNPASYGSLKVTSFSVAATNNKTRFVTNSVNDNAGRTSIDYLAFAIPISKKFGAGIGVLPYSSVGYKLQTLASGTNTNNRRYEGSGGLNRVFFSLAYNFSENLSFGTDLQYNFGQIETSTLATIEGVQFGSREVSLSALSGFTFNTGFMYRRKVGKKNTLYSSITYTPGTSINLNNSRSIATVLIGANTENIQSETEVIVPDSKLKMPQRITFGAGFGEERHWLIGAELALTSNNGFANRFDDIQNVNYENGTKISFGGYFIPKYTAFNGYFNRVTYRAGARFEQSGLVVNGKNIEDKAVTFGLGLPLRGTFSNINLGCELGKRGTKAAGLVEERYTNISISLSLNDRWFVKRKYD</sequence>
<protein>
    <recommendedName>
        <fullName evidence="4">Aromatic hydrocarbon degradation protein</fullName>
    </recommendedName>
</protein>
<feature type="signal peptide" evidence="1">
    <location>
        <begin position="1"/>
        <end position="19"/>
    </location>
</feature>
<keyword evidence="3" id="KW-1185">Reference proteome</keyword>
<feature type="chain" id="PRO_5012197566" description="Aromatic hydrocarbon degradation protein" evidence="1">
    <location>
        <begin position="20"/>
        <end position="416"/>
    </location>
</feature>
<evidence type="ECO:0000256" key="1">
    <source>
        <dbReference type="SAM" id="SignalP"/>
    </source>
</evidence>
<dbReference type="OrthoDB" id="1491239at2"/>
<evidence type="ECO:0000313" key="3">
    <source>
        <dbReference type="Proteomes" id="UP000216035"/>
    </source>
</evidence>
<proteinExistence type="predicted"/>
<accession>A0A256A0J9</accession>
<reference evidence="2 3" key="1">
    <citation type="submission" date="2017-07" db="EMBL/GenBank/DDBJ databases">
        <title>Flavobacterium cyanobacteriorum sp. nov., isolated from cyanobacterial aggregates in a eutrophic lake.</title>
        <authorList>
            <person name="Cai H."/>
        </authorList>
    </citation>
    <scope>NUCLEOTIDE SEQUENCE [LARGE SCALE GENOMIC DNA]</scope>
    <source>
        <strain evidence="2 3">TH167</strain>
    </source>
</reference>
<evidence type="ECO:0008006" key="4">
    <source>
        <dbReference type="Google" id="ProtNLM"/>
    </source>
</evidence>
<organism evidence="2 3">
    <name type="scientific">Flavobacterium aurantiibacter</name>
    <dbReference type="NCBI Taxonomy" id="2023067"/>
    <lineage>
        <taxon>Bacteria</taxon>
        <taxon>Pseudomonadati</taxon>
        <taxon>Bacteroidota</taxon>
        <taxon>Flavobacteriia</taxon>
        <taxon>Flavobacteriales</taxon>
        <taxon>Flavobacteriaceae</taxon>
        <taxon>Flavobacterium</taxon>
    </lineage>
</organism>
<dbReference type="EMBL" id="NOXX01000148">
    <property type="protein sequence ID" value="OYQ47202.1"/>
    <property type="molecule type" value="Genomic_DNA"/>
</dbReference>
<comment type="caution">
    <text evidence="2">The sequence shown here is derived from an EMBL/GenBank/DDBJ whole genome shotgun (WGS) entry which is preliminary data.</text>
</comment>
<dbReference type="Gene3D" id="2.40.160.60">
    <property type="entry name" value="Outer membrane protein transport protein (OMPP1/FadL/TodX)"/>
    <property type="match status" value="1"/>
</dbReference>
<name>A0A256A0J9_9FLAO</name>
<dbReference type="AlphaFoldDB" id="A0A256A0J9"/>